<dbReference type="AlphaFoldDB" id="A0A9Q1I193"/>
<keyword evidence="5" id="KW-1185">Reference proteome</keyword>
<feature type="transmembrane region" description="Helical" evidence="2">
    <location>
        <begin position="379"/>
        <end position="397"/>
    </location>
</feature>
<sequence>MAKDLKTEFIQLCKKLQDPHLVAKFQQFCGVRGTFPGKSSETSDGDQERFHNGACTNYCPGEGENGRGEGCKSDGPRQRKTTTEENSPIHDDCMNGLLNGTAAQISGACETEGQNVNKYLAGVRDGGDAQEGPTVDSADHGRGTLCDPSKDGESLGGSAPSIVKPLRKNSLTGDGGQEFIIENKFLFYLFTFGTELGNEMFFIVFFPFLMWNVDAYVSRRLIVVWVWVLFLGQSTKDLIRWTRPASPPVVKVEVFYNSEYSMPSTHAMSGTAIPFSLFLLTYGRWEYPFIFGLGLALSWSILVCVSRVYMGMHSVLEVIAGFLYSALILAVIQPALDHIDGFYLTSPHAPLVIVLLHVALGLLAFTLDSWSTSRGDTAQALGTGAGAALASHLNHLLGLAPDPPLFELPFAPQPLGAALVGRSLLRLALGVAVLLATRAAMKALTIPLVCRAVGVASGDVRLARQHMEVELPYRYIVYGTVGFSCVFLVPLLFSCLNLS</sequence>
<evidence type="ECO:0000313" key="4">
    <source>
        <dbReference type="EMBL" id="KAJ8274865.1"/>
    </source>
</evidence>
<feature type="transmembrane region" description="Helical" evidence="2">
    <location>
        <begin position="216"/>
        <end position="233"/>
    </location>
</feature>
<reference evidence="4" key="1">
    <citation type="journal article" date="2023" name="Science">
        <title>Genome structures resolve the early diversification of teleost fishes.</title>
        <authorList>
            <person name="Parey E."/>
            <person name="Louis A."/>
            <person name="Montfort J."/>
            <person name="Bouchez O."/>
            <person name="Roques C."/>
            <person name="Iampietro C."/>
            <person name="Lluch J."/>
            <person name="Castinel A."/>
            <person name="Donnadieu C."/>
            <person name="Desvignes T."/>
            <person name="Floi Bucao C."/>
            <person name="Jouanno E."/>
            <person name="Wen M."/>
            <person name="Mejri S."/>
            <person name="Dirks R."/>
            <person name="Jansen H."/>
            <person name="Henkel C."/>
            <person name="Chen W.J."/>
            <person name="Zahm M."/>
            <person name="Cabau C."/>
            <person name="Klopp C."/>
            <person name="Thompson A.W."/>
            <person name="Robinson-Rechavi M."/>
            <person name="Braasch I."/>
            <person name="Lecointre G."/>
            <person name="Bobe J."/>
            <person name="Postlethwait J.H."/>
            <person name="Berthelot C."/>
            <person name="Roest Crollius H."/>
            <person name="Guiguen Y."/>
        </authorList>
    </citation>
    <scope>NUCLEOTIDE SEQUENCE</scope>
    <source>
        <strain evidence="4">Concon-B</strain>
    </source>
</reference>
<evidence type="ECO:0000313" key="5">
    <source>
        <dbReference type="Proteomes" id="UP001152803"/>
    </source>
</evidence>
<dbReference type="SMART" id="SM00014">
    <property type="entry name" value="acidPPc"/>
    <property type="match status" value="1"/>
</dbReference>
<feature type="transmembrane region" description="Helical" evidence="2">
    <location>
        <begin position="475"/>
        <end position="496"/>
    </location>
</feature>
<feature type="region of interest" description="Disordered" evidence="1">
    <location>
        <begin position="125"/>
        <end position="159"/>
    </location>
</feature>
<dbReference type="InterPro" id="IPR036938">
    <property type="entry name" value="PAP2/HPO_sf"/>
</dbReference>
<dbReference type="EMBL" id="JAFJMO010000006">
    <property type="protein sequence ID" value="KAJ8274865.1"/>
    <property type="molecule type" value="Genomic_DNA"/>
</dbReference>
<dbReference type="GO" id="GO:0006670">
    <property type="term" value="P:sphingosine metabolic process"/>
    <property type="evidence" value="ECO:0007669"/>
    <property type="project" value="TreeGrafter"/>
</dbReference>
<proteinExistence type="predicted"/>
<feature type="transmembrane region" description="Helical" evidence="2">
    <location>
        <begin position="185"/>
        <end position="210"/>
    </location>
</feature>
<evidence type="ECO:0000256" key="2">
    <source>
        <dbReference type="SAM" id="Phobius"/>
    </source>
</evidence>
<dbReference type="PANTHER" id="PTHR14969">
    <property type="entry name" value="SPHINGOSINE-1-PHOSPHATE PHOSPHOHYDROLASE"/>
    <property type="match status" value="1"/>
</dbReference>
<accession>A0A9Q1I193</accession>
<feature type="transmembrane region" description="Helical" evidence="2">
    <location>
        <begin position="316"/>
        <end position="336"/>
    </location>
</feature>
<dbReference type="GO" id="GO:0005789">
    <property type="term" value="C:endoplasmic reticulum membrane"/>
    <property type="evidence" value="ECO:0007669"/>
    <property type="project" value="TreeGrafter"/>
</dbReference>
<feature type="domain" description="Phosphatidic acid phosphatase type 2/haloperoxidase" evidence="3">
    <location>
        <begin position="219"/>
        <end position="333"/>
    </location>
</feature>
<dbReference type="Proteomes" id="UP001152803">
    <property type="component" value="Unassembled WGS sequence"/>
</dbReference>
<protein>
    <recommendedName>
        <fullName evidence="3">Phosphatidic acid phosphatase type 2/haloperoxidase domain-containing protein</fullName>
    </recommendedName>
</protein>
<keyword evidence="2" id="KW-0812">Transmembrane</keyword>
<keyword evidence="2" id="KW-0472">Membrane</keyword>
<feature type="region of interest" description="Disordered" evidence="1">
    <location>
        <begin position="66"/>
        <end position="91"/>
    </location>
</feature>
<dbReference type="Pfam" id="PF01569">
    <property type="entry name" value="PAP2"/>
    <property type="match status" value="1"/>
</dbReference>
<name>A0A9Q1I193_CONCO</name>
<feature type="transmembrane region" description="Helical" evidence="2">
    <location>
        <begin position="348"/>
        <end position="367"/>
    </location>
</feature>
<organism evidence="4 5">
    <name type="scientific">Conger conger</name>
    <name type="common">Conger eel</name>
    <name type="synonym">Muraena conger</name>
    <dbReference type="NCBI Taxonomy" id="82655"/>
    <lineage>
        <taxon>Eukaryota</taxon>
        <taxon>Metazoa</taxon>
        <taxon>Chordata</taxon>
        <taxon>Craniata</taxon>
        <taxon>Vertebrata</taxon>
        <taxon>Euteleostomi</taxon>
        <taxon>Actinopterygii</taxon>
        <taxon>Neopterygii</taxon>
        <taxon>Teleostei</taxon>
        <taxon>Anguilliformes</taxon>
        <taxon>Congridae</taxon>
        <taxon>Conger</taxon>
    </lineage>
</organism>
<comment type="caution">
    <text evidence="4">The sequence shown here is derived from an EMBL/GenBank/DDBJ whole genome shotgun (WGS) entry which is preliminary data.</text>
</comment>
<dbReference type="Gene3D" id="1.20.144.10">
    <property type="entry name" value="Phosphatidic acid phosphatase type 2/haloperoxidase"/>
    <property type="match status" value="1"/>
</dbReference>
<dbReference type="CDD" id="cd03388">
    <property type="entry name" value="PAP2_SPPase1"/>
    <property type="match status" value="1"/>
</dbReference>
<evidence type="ECO:0000256" key="1">
    <source>
        <dbReference type="SAM" id="MobiDB-lite"/>
    </source>
</evidence>
<evidence type="ECO:0000259" key="3">
    <source>
        <dbReference type="SMART" id="SM00014"/>
    </source>
</evidence>
<dbReference type="GO" id="GO:0042392">
    <property type="term" value="F:sphingosine-1-phosphate phosphatase activity"/>
    <property type="evidence" value="ECO:0007669"/>
    <property type="project" value="TreeGrafter"/>
</dbReference>
<feature type="transmembrane region" description="Helical" evidence="2">
    <location>
        <begin position="417"/>
        <end position="436"/>
    </location>
</feature>
<keyword evidence="2" id="KW-1133">Transmembrane helix</keyword>
<feature type="compositionally biased region" description="Basic and acidic residues" evidence="1">
    <location>
        <begin position="137"/>
        <end position="153"/>
    </location>
</feature>
<dbReference type="PANTHER" id="PTHR14969:SF27">
    <property type="entry name" value="SI:CH211-212G7.6"/>
    <property type="match status" value="1"/>
</dbReference>
<dbReference type="SUPFAM" id="SSF48317">
    <property type="entry name" value="Acid phosphatase/Vanadium-dependent haloperoxidase"/>
    <property type="match status" value="1"/>
</dbReference>
<dbReference type="OrthoDB" id="301434at2759"/>
<dbReference type="InterPro" id="IPR000326">
    <property type="entry name" value="PAP2/HPO"/>
</dbReference>
<feature type="transmembrane region" description="Helical" evidence="2">
    <location>
        <begin position="289"/>
        <end position="309"/>
    </location>
</feature>
<gene>
    <name evidence="4" type="ORF">COCON_G00094900</name>
</gene>